<dbReference type="STRING" id="335543.Sfum_2655"/>
<name>A0LLN1_SYNFM</name>
<dbReference type="AlphaFoldDB" id="A0LLN1"/>
<dbReference type="InParanoid" id="A0LLN1"/>
<dbReference type="Proteomes" id="UP000001784">
    <property type="component" value="Chromosome"/>
</dbReference>
<dbReference type="EMBL" id="CP000478">
    <property type="protein sequence ID" value="ABK18333.1"/>
    <property type="molecule type" value="Genomic_DNA"/>
</dbReference>
<dbReference type="HOGENOM" id="CLU_2036892_0_0_7"/>
<accession>A0LLN1</accession>
<evidence type="ECO:0000313" key="1">
    <source>
        <dbReference type="EMBL" id="ABK18333.1"/>
    </source>
</evidence>
<proteinExistence type="predicted"/>
<dbReference type="KEGG" id="sfu:Sfum_2655"/>
<sequence length="121" mass="13443">MNRPRPEFRAGLRRPARNSGREWRWSMMEQDGLRNSLADNIAFYAAVLLAATALKWHDHPADGEVLSWSLSPTAALVDFPAGIHFEKKTRAGFIGRRHGIIPAPAYAGVNFPVIVFAAPCF</sequence>
<reference evidence="1 2" key="1">
    <citation type="submission" date="2006-10" db="EMBL/GenBank/DDBJ databases">
        <title>Complete sequence of Syntrophobacter fumaroxidans MPOB.</title>
        <authorList>
            <consortium name="US DOE Joint Genome Institute"/>
            <person name="Copeland A."/>
            <person name="Lucas S."/>
            <person name="Lapidus A."/>
            <person name="Barry K."/>
            <person name="Detter J.C."/>
            <person name="Glavina del Rio T."/>
            <person name="Hammon N."/>
            <person name="Israni S."/>
            <person name="Pitluck S."/>
            <person name="Goltsman E.G."/>
            <person name="Martinez M."/>
            <person name="Schmutz J."/>
            <person name="Larimer F."/>
            <person name="Land M."/>
            <person name="Hauser L."/>
            <person name="Kyrpides N."/>
            <person name="Kim E."/>
            <person name="Boone D.R."/>
            <person name="Brockman F."/>
            <person name="Culley D."/>
            <person name="Ferry J."/>
            <person name="Gunsalus R."/>
            <person name="McInerney M.J."/>
            <person name="Morrison M."/>
            <person name="Plugge C."/>
            <person name="Rohlin L."/>
            <person name="Scholten J."/>
            <person name="Sieber J."/>
            <person name="Stams A.J.M."/>
            <person name="Worm P."/>
            <person name="Henstra A.M."/>
            <person name="Richardson P."/>
        </authorList>
    </citation>
    <scope>NUCLEOTIDE SEQUENCE [LARGE SCALE GENOMIC DNA]</scope>
    <source>
        <strain evidence="2">DSM 10017 / MPOB</strain>
    </source>
</reference>
<keyword evidence="2" id="KW-1185">Reference proteome</keyword>
<protein>
    <submittedName>
        <fullName evidence="1">Uncharacterized protein</fullName>
    </submittedName>
</protein>
<organism evidence="1 2">
    <name type="scientific">Syntrophobacter fumaroxidans (strain DSM 10017 / MPOB)</name>
    <dbReference type="NCBI Taxonomy" id="335543"/>
    <lineage>
        <taxon>Bacteria</taxon>
        <taxon>Pseudomonadati</taxon>
        <taxon>Thermodesulfobacteriota</taxon>
        <taxon>Syntrophobacteria</taxon>
        <taxon>Syntrophobacterales</taxon>
        <taxon>Syntrophobacteraceae</taxon>
        <taxon>Syntrophobacter</taxon>
    </lineage>
</organism>
<gene>
    <name evidence="1" type="ordered locus">Sfum_2655</name>
</gene>
<evidence type="ECO:0000313" key="2">
    <source>
        <dbReference type="Proteomes" id="UP000001784"/>
    </source>
</evidence>